<dbReference type="AlphaFoldDB" id="A0A067PWR4"/>
<sequence>MIGFKWFSDEHRRKQGSFLGYNGSNSAGAEREYYGVSSMICCAATALNSLVRKMTGFKWFSDGGFSRGGTKARSKDTTVHWSIVHLFSTPVNLKPSRSPESNFILPALPTPPPSQAPVPPGKYDHLHVPRFPDLQPSQSLQFLRLDEDRYQVHRFNIQESNSHLSQREG</sequence>
<evidence type="ECO:0000313" key="2">
    <source>
        <dbReference type="Proteomes" id="UP000027265"/>
    </source>
</evidence>
<dbReference type="HOGENOM" id="CLU_1578744_0_0_1"/>
<dbReference type="Proteomes" id="UP000027265">
    <property type="component" value="Unassembled WGS sequence"/>
</dbReference>
<evidence type="ECO:0000313" key="1">
    <source>
        <dbReference type="EMBL" id="KDQ58300.1"/>
    </source>
</evidence>
<name>A0A067PWR4_9AGAM</name>
<proteinExistence type="predicted"/>
<protein>
    <submittedName>
        <fullName evidence="1">Uncharacterized protein</fullName>
    </submittedName>
</protein>
<reference evidence="2" key="1">
    <citation type="journal article" date="2014" name="Proc. Natl. Acad. Sci. U.S.A.">
        <title>Extensive sampling of basidiomycete genomes demonstrates inadequacy of the white-rot/brown-rot paradigm for wood decay fungi.</title>
        <authorList>
            <person name="Riley R."/>
            <person name="Salamov A.A."/>
            <person name="Brown D.W."/>
            <person name="Nagy L.G."/>
            <person name="Floudas D."/>
            <person name="Held B.W."/>
            <person name="Levasseur A."/>
            <person name="Lombard V."/>
            <person name="Morin E."/>
            <person name="Otillar R."/>
            <person name="Lindquist E.A."/>
            <person name="Sun H."/>
            <person name="LaButti K.M."/>
            <person name="Schmutz J."/>
            <person name="Jabbour D."/>
            <person name="Luo H."/>
            <person name="Baker S.E."/>
            <person name="Pisabarro A.G."/>
            <person name="Walton J.D."/>
            <person name="Blanchette R.A."/>
            <person name="Henrissat B."/>
            <person name="Martin F."/>
            <person name="Cullen D."/>
            <person name="Hibbett D.S."/>
            <person name="Grigoriev I.V."/>
        </authorList>
    </citation>
    <scope>NUCLEOTIDE SEQUENCE [LARGE SCALE GENOMIC DNA]</scope>
    <source>
        <strain evidence="2">MUCL 33604</strain>
    </source>
</reference>
<dbReference type="EMBL" id="KL197718">
    <property type="protein sequence ID" value="KDQ58300.1"/>
    <property type="molecule type" value="Genomic_DNA"/>
</dbReference>
<organism evidence="1 2">
    <name type="scientific">Jaapia argillacea MUCL 33604</name>
    <dbReference type="NCBI Taxonomy" id="933084"/>
    <lineage>
        <taxon>Eukaryota</taxon>
        <taxon>Fungi</taxon>
        <taxon>Dikarya</taxon>
        <taxon>Basidiomycota</taxon>
        <taxon>Agaricomycotina</taxon>
        <taxon>Agaricomycetes</taxon>
        <taxon>Agaricomycetidae</taxon>
        <taxon>Jaapiales</taxon>
        <taxon>Jaapiaceae</taxon>
        <taxon>Jaapia</taxon>
    </lineage>
</organism>
<dbReference type="InParanoid" id="A0A067PWR4"/>
<gene>
    <name evidence="1" type="ORF">JAAARDRAFT_35109</name>
</gene>
<keyword evidence="2" id="KW-1185">Reference proteome</keyword>
<accession>A0A067PWR4</accession>